<sequence length="236" mass="26061">MKQKKMPLHQSVHQDGEPKPTSAAPHDSPSDEPLFVDPTPRTPSIIPTTSDIVGRWPAALTTHPNAIRKTSTNSSSILSAHLRNSTSKTSAVHSSRTTEWTHRTRWTISSPLTVWTAVFPVSSSSRTTPNPYTSDACWDLRVSVTSGARYPAARATGGDNGLITVERPKSDTQPDLREFRKTLDDLMLPWTSFPPFSMWTRAMPRAAPFAMFSRVSQSSGARLTPLLPEKDGIYFC</sequence>
<feature type="region of interest" description="Disordered" evidence="1">
    <location>
        <begin position="1"/>
        <end position="49"/>
    </location>
</feature>
<comment type="caution">
    <text evidence="2">The sequence shown here is derived from an EMBL/GenBank/DDBJ whole genome shotgun (WGS) entry which is preliminary data.</text>
</comment>
<evidence type="ECO:0000313" key="3">
    <source>
        <dbReference type="Proteomes" id="UP000325081"/>
    </source>
</evidence>
<evidence type="ECO:0000256" key="1">
    <source>
        <dbReference type="SAM" id="MobiDB-lite"/>
    </source>
</evidence>
<protein>
    <submittedName>
        <fullName evidence="2">ATP synthase subunit beta</fullName>
    </submittedName>
</protein>
<dbReference type="AlphaFoldDB" id="A0A5A7PL21"/>
<reference evidence="3" key="1">
    <citation type="journal article" date="2019" name="Curr. Biol.">
        <title>Genome Sequence of Striga asiatica Provides Insight into the Evolution of Plant Parasitism.</title>
        <authorList>
            <person name="Yoshida S."/>
            <person name="Kim S."/>
            <person name="Wafula E.K."/>
            <person name="Tanskanen J."/>
            <person name="Kim Y.M."/>
            <person name="Honaas L."/>
            <person name="Yang Z."/>
            <person name="Spallek T."/>
            <person name="Conn C.E."/>
            <person name="Ichihashi Y."/>
            <person name="Cheong K."/>
            <person name="Cui S."/>
            <person name="Der J.P."/>
            <person name="Gundlach H."/>
            <person name="Jiao Y."/>
            <person name="Hori C."/>
            <person name="Ishida J.K."/>
            <person name="Kasahara H."/>
            <person name="Kiba T."/>
            <person name="Kim M.S."/>
            <person name="Koo N."/>
            <person name="Laohavisit A."/>
            <person name="Lee Y.H."/>
            <person name="Lumba S."/>
            <person name="McCourt P."/>
            <person name="Mortimer J.C."/>
            <person name="Mutuku J.M."/>
            <person name="Nomura T."/>
            <person name="Sasaki-Sekimoto Y."/>
            <person name="Seto Y."/>
            <person name="Wang Y."/>
            <person name="Wakatake T."/>
            <person name="Sakakibara H."/>
            <person name="Demura T."/>
            <person name="Yamaguchi S."/>
            <person name="Yoneyama K."/>
            <person name="Manabe R.I."/>
            <person name="Nelson D.C."/>
            <person name="Schulman A.H."/>
            <person name="Timko M.P."/>
            <person name="dePamphilis C.W."/>
            <person name="Choi D."/>
            <person name="Shirasu K."/>
        </authorList>
    </citation>
    <scope>NUCLEOTIDE SEQUENCE [LARGE SCALE GENOMIC DNA]</scope>
    <source>
        <strain evidence="3">cv. UVA1</strain>
    </source>
</reference>
<proteinExistence type="predicted"/>
<evidence type="ECO:0000313" key="2">
    <source>
        <dbReference type="EMBL" id="GER33017.1"/>
    </source>
</evidence>
<organism evidence="2 3">
    <name type="scientific">Striga asiatica</name>
    <name type="common">Asiatic witchweed</name>
    <name type="synonym">Buchnera asiatica</name>
    <dbReference type="NCBI Taxonomy" id="4170"/>
    <lineage>
        <taxon>Eukaryota</taxon>
        <taxon>Viridiplantae</taxon>
        <taxon>Streptophyta</taxon>
        <taxon>Embryophyta</taxon>
        <taxon>Tracheophyta</taxon>
        <taxon>Spermatophyta</taxon>
        <taxon>Magnoliopsida</taxon>
        <taxon>eudicotyledons</taxon>
        <taxon>Gunneridae</taxon>
        <taxon>Pentapetalae</taxon>
        <taxon>asterids</taxon>
        <taxon>lamiids</taxon>
        <taxon>Lamiales</taxon>
        <taxon>Orobanchaceae</taxon>
        <taxon>Buchnereae</taxon>
        <taxon>Striga</taxon>
    </lineage>
</organism>
<dbReference type="OrthoDB" id="676979at2759"/>
<feature type="compositionally biased region" description="Low complexity" evidence="1">
    <location>
        <begin position="38"/>
        <end position="49"/>
    </location>
</feature>
<dbReference type="Proteomes" id="UP000325081">
    <property type="component" value="Unassembled WGS sequence"/>
</dbReference>
<name>A0A5A7PL21_STRAF</name>
<gene>
    <name evidence="2" type="ORF">STAS_09117</name>
</gene>
<keyword evidence="3" id="KW-1185">Reference proteome</keyword>
<dbReference type="EMBL" id="BKCP01004661">
    <property type="protein sequence ID" value="GER33017.1"/>
    <property type="molecule type" value="Genomic_DNA"/>
</dbReference>
<accession>A0A5A7PL21</accession>